<feature type="compositionally biased region" description="Low complexity" evidence="1">
    <location>
        <begin position="202"/>
        <end position="217"/>
    </location>
</feature>
<dbReference type="EMBL" id="CAFBMK010000135">
    <property type="protein sequence ID" value="CAB4926375.1"/>
    <property type="molecule type" value="Genomic_DNA"/>
</dbReference>
<feature type="region of interest" description="Disordered" evidence="1">
    <location>
        <begin position="166"/>
        <end position="226"/>
    </location>
</feature>
<name>A0A6J7I679_9ZZZZ</name>
<proteinExistence type="predicted"/>
<dbReference type="PANTHER" id="PTHR39339:SF1">
    <property type="entry name" value="CHAD DOMAIN-CONTAINING PROTEIN"/>
    <property type="match status" value="1"/>
</dbReference>
<dbReference type="AlphaFoldDB" id="A0A6J7I679"/>
<protein>
    <submittedName>
        <fullName evidence="3">Unannotated protein</fullName>
    </submittedName>
</protein>
<gene>
    <name evidence="3" type="ORF">UFOPK3564_02126</name>
</gene>
<evidence type="ECO:0000256" key="1">
    <source>
        <dbReference type="SAM" id="MobiDB-lite"/>
    </source>
</evidence>
<dbReference type="Gene3D" id="1.40.20.10">
    <property type="entry name" value="CHAD domain"/>
    <property type="match status" value="1"/>
</dbReference>
<dbReference type="InterPro" id="IPR038186">
    <property type="entry name" value="CHAD_dom_sf"/>
</dbReference>
<evidence type="ECO:0000313" key="3">
    <source>
        <dbReference type="EMBL" id="CAB4926375.1"/>
    </source>
</evidence>
<dbReference type="PANTHER" id="PTHR39339">
    <property type="entry name" value="SLR1444 PROTEIN"/>
    <property type="match status" value="1"/>
</dbReference>
<dbReference type="Pfam" id="PF05235">
    <property type="entry name" value="CHAD"/>
    <property type="match status" value="1"/>
</dbReference>
<sequence length="226" mass="23512">MVKALPIPGLRADTPYGLAAAATVRVRADELVAQAAGVLDTGRIERVHGMRVATRRLRAVLEIYAPCFPPAELKRTLREVKALADALGARRDPDVQLEGLDRFAATLPEADRPGIEGFMAVVREDQEAGNVTLAEALERLDPATLRERIELLVRAAEDAVPAELREAGEADADEDPAGPGGDDAAPAAAGGVGPADADRQAAPDQGAPSGAGAGPQDVAPRREDVA</sequence>
<reference evidence="3" key="1">
    <citation type="submission" date="2020-05" db="EMBL/GenBank/DDBJ databases">
        <authorList>
            <person name="Chiriac C."/>
            <person name="Salcher M."/>
            <person name="Ghai R."/>
            <person name="Kavagutti S V."/>
        </authorList>
    </citation>
    <scope>NUCLEOTIDE SEQUENCE</scope>
</reference>
<evidence type="ECO:0000259" key="2">
    <source>
        <dbReference type="SMART" id="SM00880"/>
    </source>
</evidence>
<dbReference type="SMART" id="SM00880">
    <property type="entry name" value="CHAD"/>
    <property type="match status" value="1"/>
</dbReference>
<accession>A0A6J7I679</accession>
<organism evidence="3">
    <name type="scientific">freshwater metagenome</name>
    <dbReference type="NCBI Taxonomy" id="449393"/>
    <lineage>
        <taxon>unclassified sequences</taxon>
        <taxon>metagenomes</taxon>
        <taxon>ecological metagenomes</taxon>
    </lineage>
</organism>
<feature type="domain" description="CHAD" evidence="2">
    <location>
        <begin position="23"/>
        <end position="226"/>
    </location>
</feature>
<dbReference type="InterPro" id="IPR007899">
    <property type="entry name" value="CHAD_dom"/>
</dbReference>